<comment type="caution">
    <text evidence="1">The sequence shown here is derived from an EMBL/GenBank/DDBJ whole genome shotgun (WGS) entry which is preliminary data.</text>
</comment>
<evidence type="ECO:0000313" key="2">
    <source>
        <dbReference type="Proteomes" id="UP001150581"/>
    </source>
</evidence>
<gene>
    <name evidence="1" type="ORF">LPJ66_001314</name>
</gene>
<proteinExistence type="predicted"/>
<evidence type="ECO:0000313" key="1">
    <source>
        <dbReference type="EMBL" id="KAJ1900687.1"/>
    </source>
</evidence>
<sequence>MNRTASKGHRTYTASTIGTDLSIKYPYAFTHMSISPYGRDVVLAGQAGLAIIDLEFPMFPPRTLPLDSKWKIAGVAWCPSVQYHGWVSTPFSQTLLVHDLAHTTTDPMRVIRAHPTAITDVAWAPKIPAWVGTSSIDSVIKIWDVRRDQKPVWYFSKWEPADLLAFNNVHMHKMASAHRNKIAIWDIRYGSNPLMSMDDAHADDITSISWHPEREDLIVSAGLDRTIKRWNFKYSSPTEDYSHTFAHDVVSAKYLPFGDGILVTQKSPDNIVLVIKDSPQMTPVHEFFGHTGTVLASEWRVYGKTNADNSADSRDYQLVTWGQDQVMRMWAANVRLVESVGGDVGRVAQDAQELAPSFATNFLGPDKILHLFEQKTLPSELMLAAVGELGSQKITTMHEFDRTGNVFGSIWPADSSAAPKETVLSAQSQLTDDTAAAATRASTTDDHSSDDDDDGSDHPSAASASGRHGGAASKWREEVSVVVNKKYSDPKTVTLKDLTPRTRQCRLTVGVPWITRETVVLCVTFPAHYPSFPADFRVESVGAVFGSRKSIADHLASKANLCSEQGVGSLDHCLYSLLKLLVPRARAKGASHSGRSGNIKAEDLERLPPPPPKLLWETLDGREGRREVVNSGAALGQAPGKVSYAAAAAKANNALSRSRSRSLKLEGSGANTQRADPRSLTSEDNVSVLSHDGEDYLNSDDGRHGHDYFAKEDGNSSSGGGGGSSSQGSEDDDDEDFDALAYDNNISEDLYDSDISQSDMPIGLDGLPLIMRNGNNPERFNAKIPFPRMCGGVFSGPGKLVCFFASMYKPDTYPEQSGSGQQGNPSREKTREDMCQQLRIIPKPRNLVKLDYYQSMVMFGLQNKGTYYAYGGNGGAGITDEPTRMSRRNNGNGQGDRSSSLSGFGESDDDGEARDEEVPRFYFRKQISHNPFADSDSEGSDAHSTYFRSATMPRIETGVGNIALLCEVSEDRSANLNLAKLFELRGTTEEICKHNASVAALNERHSLAHIWSMLACLLSSPTGDKADCGVDRLWVTHPPVLEWIRSAMIHYERRGDVQTLALLSCVLSKALAEVAVSAGRSGASEDAQHGLDGDGGEYGEANAISDNISLADLPPWMATASGNGRAGFWRASAARRKCQGGVGWDILGSTAAEAVATTTQQMRTASRGDRNPLLSTLPLVAAQQSGGGNSGNIGGQHDVAFVVPPPPAAVAATAVAAAATAVTAIAAVDNSAPSIASTTVDTVGARAAAAIPETLNIAAVESLLGRRITSGEEIQRLSVFLASNQLVPTASQTSEMPALTLSGGNGIGGTTAEPMSPELLQELNSEEIMQNEIMMAEGLYDHEHDTPPTHEHTSDTEELTTGSNELHRTISEFHVGNGGTALDQRRNSSEQPNERNSAGPDGSENLWNRLRINVLGRVHPTAGVGKSGLLEAPMSPSPPPPVSAADKKQRKQSGAATKTEENVDNETKGKTASANDSAKQQKKQQEEWMMLRRWAPLLSGKRITEAQAMAKELSYLRVKRDFERAHTRLVMRDRSEWDDVSELVSGSKFRSHSAYLDHWKILYARILYKWQLNIKAVEVLKCVQDSSLRKLYNQMYCQPTIPKHDNLPRISNPALADQRKESHVCAVAVDVNVDVQASIEKAPSKCGAESTGTGVVAEVCGAPWLSCSWCHEYVHGRALICHACGHGGHHEHMQKWFRIVRKQLMRTGLTPAHFTCSDTANGSNSSSSSNLRRDLSIIGIDNRTIVQPGGVSIDTGTDVDASKDAQLDLAAAAHDYMSSYANSPVILASSRSGDAGSAVPIPSLTIPLPGIPLADYDVSDNDNCNGGSCSNSGSSSSSSSSDDFTDGLALYTSSDLVGTNHFSFDTNSDGIVAGAQHSFESGEGESDDHLHPPHKFSLGIGSGDVASQQRISKQKQRQQLMAQLKQRGLDDNDQADGFTRQGDIPTCPSGCGCNCLYESQRLIIL</sequence>
<accession>A0ACC1ITZ4</accession>
<organism evidence="1 2">
    <name type="scientific">Kickxella alabastrina</name>
    <dbReference type="NCBI Taxonomy" id="61397"/>
    <lineage>
        <taxon>Eukaryota</taxon>
        <taxon>Fungi</taxon>
        <taxon>Fungi incertae sedis</taxon>
        <taxon>Zoopagomycota</taxon>
        <taxon>Kickxellomycotina</taxon>
        <taxon>Kickxellomycetes</taxon>
        <taxon>Kickxellales</taxon>
        <taxon>Kickxellaceae</taxon>
        <taxon>Kickxella</taxon>
    </lineage>
</organism>
<dbReference type="EMBL" id="JANBPG010000066">
    <property type="protein sequence ID" value="KAJ1900687.1"/>
    <property type="molecule type" value="Genomic_DNA"/>
</dbReference>
<name>A0ACC1ITZ4_9FUNG</name>
<keyword evidence="2" id="KW-1185">Reference proteome</keyword>
<dbReference type="Proteomes" id="UP001150581">
    <property type="component" value="Unassembled WGS sequence"/>
</dbReference>
<reference evidence="1" key="1">
    <citation type="submission" date="2022-07" db="EMBL/GenBank/DDBJ databases">
        <title>Phylogenomic reconstructions and comparative analyses of Kickxellomycotina fungi.</title>
        <authorList>
            <person name="Reynolds N.K."/>
            <person name="Stajich J.E."/>
            <person name="Barry K."/>
            <person name="Grigoriev I.V."/>
            <person name="Crous P."/>
            <person name="Smith M.E."/>
        </authorList>
    </citation>
    <scope>NUCLEOTIDE SEQUENCE</scope>
    <source>
        <strain evidence="1">Benny 63K</strain>
    </source>
</reference>
<protein>
    <submittedName>
        <fullName evidence="1">Uncharacterized protein</fullName>
    </submittedName>
</protein>